<name>A0A7W4TPV5_KINRA</name>
<evidence type="ECO:0000313" key="2">
    <source>
        <dbReference type="Proteomes" id="UP000533269"/>
    </source>
</evidence>
<accession>A0A7W4TPV5</accession>
<dbReference type="EMBL" id="JACHVY010000003">
    <property type="protein sequence ID" value="MBB2902246.1"/>
    <property type="molecule type" value="Genomic_DNA"/>
</dbReference>
<proteinExistence type="predicted"/>
<comment type="caution">
    <text evidence="1">The sequence shown here is derived from an EMBL/GenBank/DDBJ whole genome shotgun (WGS) entry which is preliminary data.</text>
</comment>
<protein>
    <submittedName>
        <fullName evidence="1">Uncharacterized protein</fullName>
    </submittedName>
</protein>
<reference evidence="1 2" key="1">
    <citation type="submission" date="2020-08" db="EMBL/GenBank/DDBJ databases">
        <title>The Agave Microbiome: Exploring the role of microbial communities in plant adaptations to desert environments.</title>
        <authorList>
            <person name="Partida-Martinez L.P."/>
        </authorList>
    </citation>
    <scope>NUCLEOTIDE SEQUENCE [LARGE SCALE GENOMIC DNA]</scope>
    <source>
        <strain evidence="1 2">AS2.23</strain>
    </source>
</reference>
<sequence>MLTVLACVTLVVLGIVGAVKMEDHLDPRADRSETRARSER</sequence>
<dbReference type="RefSeq" id="WP_260150660.1">
    <property type="nucleotide sequence ID" value="NZ_JACHVY010000003.1"/>
</dbReference>
<dbReference type="AlphaFoldDB" id="A0A7W4TPV5"/>
<gene>
    <name evidence="1" type="ORF">FHR75_003077</name>
</gene>
<reference evidence="1 2" key="2">
    <citation type="submission" date="2020-08" db="EMBL/GenBank/DDBJ databases">
        <authorList>
            <person name="Partida-Martinez L."/>
            <person name="Huntemann M."/>
            <person name="Clum A."/>
            <person name="Wang J."/>
            <person name="Palaniappan K."/>
            <person name="Ritter S."/>
            <person name="Chen I.-M."/>
            <person name="Stamatis D."/>
            <person name="Reddy T."/>
            <person name="O'Malley R."/>
            <person name="Daum C."/>
            <person name="Shapiro N."/>
            <person name="Ivanova N."/>
            <person name="Kyrpides N."/>
            <person name="Woyke T."/>
        </authorList>
    </citation>
    <scope>NUCLEOTIDE SEQUENCE [LARGE SCALE GENOMIC DNA]</scope>
    <source>
        <strain evidence="1 2">AS2.23</strain>
    </source>
</reference>
<organism evidence="1 2">
    <name type="scientific">Kineococcus radiotolerans</name>
    <dbReference type="NCBI Taxonomy" id="131568"/>
    <lineage>
        <taxon>Bacteria</taxon>
        <taxon>Bacillati</taxon>
        <taxon>Actinomycetota</taxon>
        <taxon>Actinomycetes</taxon>
        <taxon>Kineosporiales</taxon>
        <taxon>Kineosporiaceae</taxon>
        <taxon>Kineococcus</taxon>
    </lineage>
</organism>
<dbReference type="Proteomes" id="UP000533269">
    <property type="component" value="Unassembled WGS sequence"/>
</dbReference>
<evidence type="ECO:0000313" key="1">
    <source>
        <dbReference type="EMBL" id="MBB2902246.1"/>
    </source>
</evidence>